<dbReference type="AlphaFoldDB" id="A0A413U8J8"/>
<dbReference type="Pfam" id="PF01381">
    <property type="entry name" value="HTH_3"/>
    <property type="match status" value="1"/>
</dbReference>
<feature type="domain" description="HTH cro/C1-type" evidence="2">
    <location>
        <begin position="13"/>
        <end position="67"/>
    </location>
</feature>
<dbReference type="PANTHER" id="PTHR46558">
    <property type="entry name" value="TRACRIPTIONAL REGULATORY PROTEIN-RELATED-RELATED"/>
    <property type="match status" value="1"/>
</dbReference>
<dbReference type="PROSITE" id="PS50943">
    <property type="entry name" value="HTH_CROC1"/>
    <property type="match status" value="1"/>
</dbReference>
<protein>
    <submittedName>
        <fullName evidence="3">XRE family transcriptional regulator</fullName>
    </submittedName>
</protein>
<evidence type="ECO:0000259" key="2">
    <source>
        <dbReference type="PROSITE" id="PS50943"/>
    </source>
</evidence>
<keyword evidence="1" id="KW-0238">DNA-binding</keyword>
<reference evidence="3 4" key="1">
    <citation type="submission" date="2018-08" db="EMBL/GenBank/DDBJ databases">
        <title>A genome reference for cultivated species of the human gut microbiota.</title>
        <authorList>
            <person name="Zou Y."/>
            <person name="Xue W."/>
            <person name="Luo G."/>
        </authorList>
    </citation>
    <scope>NUCLEOTIDE SEQUENCE [LARGE SCALE GENOMIC DNA]</scope>
    <source>
        <strain evidence="3 4">AM42-17AT</strain>
    </source>
</reference>
<dbReference type="GO" id="GO:0003677">
    <property type="term" value="F:DNA binding"/>
    <property type="evidence" value="ECO:0007669"/>
    <property type="project" value="UniProtKB-KW"/>
</dbReference>
<dbReference type="CDD" id="cd00093">
    <property type="entry name" value="HTH_XRE"/>
    <property type="match status" value="1"/>
</dbReference>
<evidence type="ECO:0000313" key="3">
    <source>
        <dbReference type="EMBL" id="RHA94675.1"/>
    </source>
</evidence>
<comment type="caution">
    <text evidence="3">The sequence shown here is derived from an EMBL/GenBank/DDBJ whole genome shotgun (WGS) entry which is preliminary data.</text>
</comment>
<evidence type="ECO:0000313" key="4">
    <source>
        <dbReference type="Proteomes" id="UP000286220"/>
    </source>
</evidence>
<dbReference type="EMBL" id="QSFZ01000001">
    <property type="protein sequence ID" value="RHA94675.1"/>
    <property type="molecule type" value="Genomic_DNA"/>
</dbReference>
<sequence length="105" mass="11828">MDNLDFALIGKRIKEVRTDRQLTQEYLAKVTDVNVSHISNIETNKVKVSLTLLVSICNAMNVTVDYILGNEYKAPTTAFETELLSTVNKLDSSKKEQLLRIAKVL</sequence>
<dbReference type="InterPro" id="IPR010982">
    <property type="entry name" value="Lambda_DNA-bd_dom_sf"/>
</dbReference>
<proteinExistence type="predicted"/>
<evidence type="ECO:0000256" key="1">
    <source>
        <dbReference type="ARBA" id="ARBA00023125"/>
    </source>
</evidence>
<dbReference type="RefSeq" id="WP_118332475.1">
    <property type="nucleotide sequence ID" value="NZ_QSFZ01000001.1"/>
</dbReference>
<dbReference type="SUPFAM" id="SSF47413">
    <property type="entry name" value="lambda repressor-like DNA-binding domains"/>
    <property type="match status" value="1"/>
</dbReference>
<accession>A0A413U8J8</accession>
<dbReference type="PANTHER" id="PTHR46558:SF4">
    <property type="entry name" value="DNA-BIDING PHAGE PROTEIN"/>
    <property type="match status" value="1"/>
</dbReference>
<name>A0A413U8J8_9FIRM</name>
<gene>
    <name evidence="3" type="ORF">DW912_01020</name>
</gene>
<organism evidence="3 4">
    <name type="scientific">Agathobacter rectalis</name>
    <dbReference type="NCBI Taxonomy" id="39491"/>
    <lineage>
        <taxon>Bacteria</taxon>
        <taxon>Bacillati</taxon>
        <taxon>Bacillota</taxon>
        <taxon>Clostridia</taxon>
        <taxon>Lachnospirales</taxon>
        <taxon>Lachnospiraceae</taxon>
        <taxon>Agathobacter</taxon>
    </lineage>
</organism>
<dbReference type="InterPro" id="IPR001387">
    <property type="entry name" value="Cro/C1-type_HTH"/>
</dbReference>
<dbReference type="Proteomes" id="UP000286220">
    <property type="component" value="Unassembled WGS sequence"/>
</dbReference>
<dbReference type="Gene3D" id="1.10.260.40">
    <property type="entry name" value="lambda repressor-like DNA-binding domains"/>
    <property type="match status" value="1"/>
</dbReference>
<dbReference type="SMART" id="SM00530">
    <property type="entry name" value="HTH_XRE"/>
    <property type="match status" value="1"/>
</dbReference>